<dbReference type="Proteomes" id="UP000281261">
    <property type="component" value="Unassembled WGS sequence"/>
</dbReference>
<sequence length="110" mass="12654">MRRTGRILIFFIPGCFDEAIEVNLERPEPESVLLVRGSGLLNKRQRSDYREVAIRIDKNGKAESSEELTARVFEMSPKEVTKYSIPRRVFEALKDARSTSPRQTISVRRG</sequence>
<accession>A0A420ZBU1</accession>
<name>A0A420ZBU1_UNCK3</name>
<gene>
    <name evidence="1" type="ORF">DRH29_04450</name>
</gene>
<protein>
    <submittedName>
        <fullName evidence="1">Uncharacterized protein</fullName>
    </submittedName>
</protein>
<dbReference type="EMBL" id="QMNG01000051">
    <property type="protein sequence ID" value="RLC36499.1"/>
    <property type="molecule type" value="Genomic_DNA"/>
</dbReference>
<reference evidence="1 2" key="1">
    <citation type="submission" date="2018-06" db="EMBL/GenBank/DDBJ databases">
        <title>Extensive metabolic versatility and redundancy in microbially diverse, dynamic hydrothermal sediments.</title>
        <authorList>
            <person name="Dombrowski N."/>
            <person name="Teske A."/>
            <person name="Baker B.J."/>
        </authorList>
    </citation>
    <scope>NUCLEOTIDE SEQUENCE [LARGE SCALE GENOMIC DNA]</scope>
    <source>
        <strain evidence="1">B79_G16</strain>
    </source>
</reference>
<proteinExistence type="predicted"/>
<evidence type="ECO:0000313" key="1">
    <source>
        <dbReference type="EMBL" id="RLC36499.1"/>
    </source>
</evidence>
<organism evidence="1 2">
    <name type="scientific">candidate division Kazan bacterium</name>
    <dbReference type="NCBI Taxonomy" id="2202143"/>
    <lineage>
        <taxon>Bacteria</taxon>
        <taxon>Bacteria division Kazan-3B-28</taxon>
    </lineage>
</organism>
<dbReference type="AlphaFoldDB" id="A0A420ZBU1"/>
<comment type="caution">
    <text evidence="1">The sequence shown here is derived from an EMBL/GenBank/DDBJ whole genome shotgun (WGS) entry which is preliminary data.</text>
</comment>
<evidence type="ECO:0000313" key="2">
    <source>
        <dbReference type="Proteomes" id="UP000281261"/>
    </source>
</evidence>